<dbReference type="GO" id="GO:0030288">
    <property type="term" value="C:outer membrane-bounded periplasmic space"/>
    <property type="evidence" value="ECO:0007669"/>
    <property type="project" value="TreeGrafter"/>
</dbReference>
<comment type="similarity">
    <text evidence="4">In the C-terminal section; belongs to the transpeptidase family.</text>
</comment>
<keyword evidence="10" id="KW-0645">Protease</keyword>
<accession>A0AAW4VXI8</accession>
<evidence type="ECO:0000256" key="8">
    <source>
        <dbReference type="ARBA" id="ARBA00022475"/>
    </source>
</evidence>
<protein>
    <recommendedName>
        <fullName evidence="7">Penicillin-binding protein 1A</fullName>
        <ecNumber evidence="24">2.4.99.28</ecNumber>
        <ecNumber evidence="6">3.4.16.4</ecNumber>
    </recommendedName>
</protein>
<keyword evidence="19 28" id="KW-0472">Membrane</keyword>
<evidence type="ECO:0000256" key="21">
    <source>
        <dbReference type="ARBA" id="ARBA00023268"/>
    </source>
</evidence>
<dbReference type="Gene3D" id="3.40.710.10">
    <property type="entry name" value="DD-peptidase/beta-lactamase superfamily"/>
    <property type="match status" value="1"/>
</dbReference>
<dbReference type="GO" id="GO:0008658">
    <property type="term" value="F:penicillin binding"/>
    <property type="evidence" value="ECO:0007669"/>
    <property type="project" value="InterPro"/>
</dbReference>
<dbReference type="GO" id="GO:0008955">
    <property type="term" value="F:peptidoglycan glycosyltransferase activity"/>
    <property type="evidence" value="ECO:0007669"/>
    <property type="project" value="UniProtKB-EC"/>
</dbReference>
<dbReference type="PANTHER" id="PTHR32282">
    <property type="entry name" value="BINDING PROTEIN TRANSPEPTIDASE, PUTATIVE-RELATED"/>
    <property type="match status" value="1"/>
</dbReference>
<comment type="subcellular location">
    <subcellularLocation>
        <location evidence="2">Cell membrane</location>
        <topology evidence="2">Single-pass type II membrane protein</topology>
    </subcellularLocation>
</comment>
<dbReference type="Pfam" id="PF00905">
    <property type="entry name" value="Transpeptidase"/>
    <property type="match status" value="1"/>
</dbReference>
<keyword evidence="11" id="KW-0328">Glycosyltransferase</keyword>
<dbReference type="InterPro" id="IPR001264">
    <property type="entry name" value="Glyco_trans_51"/>
</dbReference>
<dbReference type="GO" id="GO:0046677">
    <property type="term" value="P:response to antibiotic"/>
    <property type="evidence" value="ECO:0007669"/>
    <property type="project" value="UniProtKB-KW"/>
</dbReference>
<dbReference type="GO" id="GO:0005886">
    <property type="term" value="C:plasma membrane"/>
    <property type="evidence" value="ECO:0007669"/>
    <property type="project" value="UniProtKB-SubCell"/>
</dbReference>
<keyword evidence="12" id="KW-0808">Transferase</keyword>
<keyword evidence="20" id="KW-0046">Antibiotic resistance</keyword>
<evidence type="ECO:0000256" key="19">
    <source>
        <dbReference type="ARBA" id="ARBA00023136"/>
    </source>
</evidence>
<dbReference type="RefSeq" id="WP_227601117.1">
    <property type="nucleotide sequence ID" value="NZ_JAJEPX010000045.1"/>
</dbReference>
<evidence type="ECO:0000256" key="12">
    <source>
        <dbReference type="ARBA" id="ARBA00022679"/>
    </source>
</evidence>
<dbReference type="EC" id="2.4.99.28" evidence="24"/>
<evidence type="ECO:0000256" key="7">
    <source>
        <dbReference type="ARBA" id="ARBA00018638"/>
    </source>
</evidence>
<keyword evidence="16" id="KW-0735">Signal-anchor</keyword>
<evidence type="ECO:0000256" key="24">
    <source>
        <dbReference type="ARBA" id="ARBA00044770"/>
    </source>
</evidence>
<keyword evidence="9" id="KW-0121">Carboxypeptidase</keyword>
<evidence type="ECO:0000256" key="3">
    <source>
        <dbReference type="ARBA" id="ARBA00004752"/>
    </source>
</evidence>
<evidence type="ECO:0000256" key="26">
    <source>
        <dbReference type="ARBA" id="ARBA00060592"/>
    </source>
</evidence>
<evidence type="ECO:0000256" key="5">
    <source>
        <dbReference type="ARBA" id="ARBA00007739"/>
    </source>
</evidence>
<feature type="domain" description="Glycosyl transferase family 51" evidence="30">
    <location>
        <begin position="82"/>
        <end position="253"/>
    </location>
</feature>
<dbReference type="InterPro" id="IPR023346">
    <property type="entry name" value="Lysozyme-like_dom_sf"/>
</dbReference>
<evidence type="ECO:0000256" key="20">
    <source>
        <dbReference type="ARBA" id="ARBA00023251"/>
    </source>
</evidence>
<evidence type="ECO:0000256" key="25">
    <source>
        <dbReference type="ARBA" id="ARBA00049902"/>
    </source>
</evidence>
<evidence type="ECO:0000256" key="13">
    <source>
        <dbReference type="ARBA" id="ARBA00022692"/>
    </source>
</evidence>
<dbReference type="GO" id="GO:0009252">
    <property type="term" value="P:peptidoglycan biosynthetic process"/>
    <property type="evidence" value="ECO:0007669"/>
    <property type="project" value="UniProtKB-KW"/>
</dbReference>
<dbReference type="Pfam" id="PF00912">
    <property type="entry name" value="Transgly"/>
    <property type="match status" value="1"/>
</dbReference>
<evidence type="ECO:0000256" key="14">
    <source>
        <dbReference type="ARBA" id="ARBA00022801"/>
    </source>
</evidence>
<dbReference type="GeneID" id="98659512"/>
<feature type="compositionally biased region" description="Acidic residues" evidence="27">
    <location>
        <begin position="759"/>
        <end position="776"/>
    </location>
</feature>
<comment type="catalytic activity">
    <reaction evidence="25">
        <text>[GlcNAc-(1-&gt;4)-Mur2Ac(oyl-L-Ala-gamma-D-Glu-L-Lys-D-Ala-D-Ala)](n)-di-trans,octa-cis-undecaprenyl diphosphate + beta-D-GlcNAc-(1-&gt;4)-Mur2Ac(oyl-L-Ala-gamma-D-Glu-L-Lys-D-Ala-D-Ala)-di-trans,octa-cis-undecaprenyl diphosphate = [GlcNAc-(1-&gt;4)-Mur2Ac(oyl-L-Ala-gamma-D-Glu-L-Lys-D-Ala-D-Ala)](n+1)-di-trans,octa-cis-undecaprenyl diphosphate + di-trans,octa-cis-undecaprenyl diphosphate + H(+)</text>
        <dbReference type="Rhea" id="RHEA:23708"/>
        <dbReference type="Rhea" id="RHEA-COMP:9602"/>
        <dbReference type="Rhea" id="RHEA-COMP:9603"/>
        <dbReference type="ChEBI" id="CHEBI:15378"/>
        <dbReference type="ChEBI" id="CHEBI:58405"/>
        <dbReference type="ChEBI" id="CHEBI:60033"/>
        <dbReference type="ChEBI" id="CHEBI:78435"/>
        <dbReference type="EC" id="2.4.99.28"/>
    </reaction>
</comment>
<comment type="pathway">
    <text evidence="3">Cell wall biogenesis; peptidoglycan biosynthesis.</text>
</comment>
<keyword evidence="17" id="KW-0573">Peptidoglycan synthesis</keyword>
<gene>
    <name evidence="31" type="ORF">LKD22_11130</name>
</gene>
<comment type="similarity">
    <text evidence="5">In the N-terminal section; belongs to the glycosyltransferase 51 family.</text>
</comment>
<evidence type="ECO:0000256" key="17">
    <source>
        <dbReference type="ARBA" id="ARBA00022984"/>
    </source>
</evidence>
<dbReference type="GO" id="GO:0071555">
    <property type="term" value="P:cell wall organization"/>
    <property type="evidence" value="ECO:0007669"/>
    <property type="project" value="UniProtKB-KW"/>
</dbReference>
<evidence type="ECO:0000256" key="1">
    <source>
        <dbReference type="ARBA" id="ARBA00002624"/>
    </source>
</evidence>
<comment type="pathway">
    <text evidence="26">Glycan biosynthesis.</text>
</comment>
<evidence type="ECO:0000256" key="27">
    <source>
        <dbReference type="SAM" id="MobiDB-lite"/>
    </source>
</evidence>
<evidence type="ECO:0000313" key="31">
    <source>
        <dbReference type="EMBL" id="MCC2177669.1"/>
    </source>
</evidence>
<evidence type="ECO:0000259" key="30">
    <source>
        <dbReference type="Pfam" id="PF00912"/>
    </source>
</evidence>
<keyword evidence="15" id="KW-0133">Cell shape</keyword>
<comment type="function">
    <text evidence="1">Cell wall formation. Synthesis of cross-linked peptidoglycan from the lipid intermediates. The enzyme has a penicillin-insensitive transglycosylase N-terminal domain (formation of linear glycan strands) and a penicillin-sensitive transpeptidase C-terminal domain (cross-linking of the peptide subunits).</text>
</comment>
<dbReference type="PROSITE" id="PS51257">
    <property type="entry name" value="PROKAR_LIPOPROTEIN"/>
    <property type="match status" value="1"/>
</dbReference>
<dbReference type="Proteomes" id="UP001298753">
    <property type="component" value="Unassembled WGS sequence"/>
</dbReference>
<keyword evidence="18 28" id="KW-1133">Transmembrane helix</keyword>
<keyword evidence="14" id="KW-0378">Hydrolase</keyword>
<evidence type="ECO:0000256" key="4">
    <source>
        <dbReference type="ARBA" id="ARBA00007090"/>
    </source>
</evidence>
<evidence type="ECO:0000256" key="28">
    <source>
        <dbReference type="SAM" id="Phobius"/>
    </source>
</evidence>
<reference evidence="31 32" key="1">
    <citation type="submission" date="2021-10" db="EMBL/GenBank/DDBJ databases">
        <title>Anaerobic single-cell dispensing facilitates the cultivation of human gut bacteria.</title>
        <authorList>
            <person name="Afrizal A."/>
        </authorList>
    </citation>
    <scope>NUCLEOTIDE SEQUENCE [LARGE SCALE GENOMIC DNA]</scope>
    <source>
        <strain evidence="31 32">CLA-AA-H270</strain>
    </source>
</reference>
<keyword evidence="22" id="KW-0961">Cell wall biogenesis/degradation</keyword>
<keyword evidence="32" id="KW-1185">Reference proteome</keyword>
<dbReference type="InterPro" id="IPR001460">
    <property type="entry name" value="PCN-bd_Tpept"/>
</dbReference>
<name>A0AAW4VXI8_9FIRM</name>
<sequence length="796" mass="87046">MATGNQKGTGIGHLLSRILITLVLIGVLCGCFCGIAFAMYVHIYINPSAQETAVEISKGLGLNLNSFIYAKESDSDEYTLYETIKGKENREWVDSDKIPDTLKNAVVAIEDERFYKHHGVDWVRTIGAVKGWLLGGTQYGGSTITQQLIKNITADNDYSVKRKVNEIFRAFALEKEIDDKDRILVMYLNTIYLGYNSYGVQTAAMQYFDKDVSQLDLAESAVLAGLTNNPSIYDVYNHPEKVKERQETILAQMLDQKMISQEEYEAAVAEELNYRPYEEYQQEIKSTYSYFTDEVIKDVINDLMTEKGYSRLVAENMVYSGGLNIYATIDTKVQNALDEVWANADNFPNTEKYGEIPQSAMVITDKQGNIVGIAGGRGEKTSSRGFSYASDARRQPGSSIKPLATYGPAMDAGIATPDTTVYDRALIQDAEGNPWPMNDGKYPTGRAMTVKEGMTRSLNTISAQLLKQLTPQKSYEFMTQQLGFKLVDSRTNEDGTVQSDIDLAPLALGALTDGVTVREMAGGFSTFINDGVYGGTRTYTKVTDSEGNTIMENTPNTDKGFTNVRTDYYMLDCLQNVTAHGTAYGIQLDGVETGGKTGTTTSNTDIWFCGITPKYSGAVWVGYEHNYRLDGLYGRNAAEIWLAVMQKVHAGDSGLVFDSHPQDFEEVTYCMDTGLLASGACRAAGRAATGRFWKDKVPTETCSHQNIENKYDFESMGVDNYYYDDEEDDSDSDSSSSDTDTGNEDSGDGGSYDSGDSGDSGDDSGDGGDSGDDSGDSGDSGGDSGDSGDSSEDPEA</sequence>
<evidence type="ECO:0000313" key="32">
    <source>
        <dbReference type="Proteomes" id="UP001298753"/>
    </source>
</evidence>
<evidence type="ECO:0000256" key="18">
    <source>
        <dbReference type="ARBA" id="ARBA00022989"/>
    </source>
</evidence>
<dbReference type="FunFam" id="1.10.3810.10:FF:000001">
    <property type="entry name" value="Penicillin-binding protein 1A"/>
    <property type="match status" value="1"/>
</dbReference>
<organism evidence="31 32">
    <name type="scientific">Agathobaculum butyriciproducens</name>
    <dbReference type="NCBI Taxonomy" id="1628085"/>
    <lineage>
        <taxon>Bacteria</taxon>
        <taxon>Bacillati</taxon>
        <taxon>Bacillota</taxon>
        <taxon>Clostridia</taxon>
        <taxon>Eubacteriales</taxon>
        <taxon>Butyricicoccaceae</taxon>
        <taxon>Agathobaculum</taxon>
    </lineage>
</organism>
<evidence type="ECO:0000256" key="10">
    <source>
        <dbReference type="ARBA" id="ARBA00022670"/>
    </source>
</evidence>
<dbReference type="EMBL" id="JAJEPX010000045">
    <property type="protein sequence ID" value="MCC2177669.1"/>
    <property type="molecule type" value="Genomic_DNA"/>
</dbReference>
<keyword evidence="8" id="KW-1003">Cell membrane</keyword>
<proteinExistence type="inferred from homology"/>
<comment type="catalytic activity">
    <reaction evidence="23">
        <text>Preferential cleavage: (Ac)2-L-Lys-D-Ala-|-D-Ala. Also transpeptidation of peptidyl-alanyl moieties that are N-acyl substituents of D-alanine.</text>
        <dbReference type="EC" id="3.4.16.4"/>
    </reaction>
</comment>
<dbReference type="GO" id="GO:0006508">
    <property type="term" value="P:proteolysis"/>
    <property type="evidence" value="ECO:0007669"/>
    <property type="project" value="UniProtKB-KW"/>
</dbReference>
<dbReference type="InterPro" id="IPR012338">
    <property type="entry name" value="Beta-lactam/transpept-like"/>
</dbReference>
<dbReference type="GO" id="GO:0008360">
    <property type="term" value="P:regulation of cell shape"/>
    <property type="evidence" value="ECO:0007669"/>
    <property type="project" value="UniProtKB-KW"/>
</dbReference>
<dbReference type="SUPFAM" id="SSF56601">
    <property type="entry name" value="beta-lactamase/transpeptidase-like"/>
    <property type="match status" value="1"/>
</dbReference>
<dbReference type="PANTHER" id="PTHR32282:SF11">
    <property type="entry name" value="PENICILLIN-BINDING PROTEIN 1B"/>
    <property type="match status" value="1"/>
</dbReference>
<feature type="domain" description="Penicillin-binding protein transpeptidase" evidence="29">
    <location>
        <begin position="359"/>
        <end position="625"/>
    </location>
</feature>
<evidence type="ECO:0000256" key="11">
    <source>
        <dbReference type="ARBA" id="ARBA00022676"/>
    </source>
</evidence>
<dbReference type="Gene3D" id="1.10.3810.10">
    <property type="entry name" value="Biosynthetic peptidoglycan transglycosylase-like"/>
    <property type="match status" value="1"/>
</dbReference>
<evidence type="ECO:0000256" key="15">
    <source>
        <dbReference type="ARBA" id="ARBA00022960"/>
    </source>
</evidence>
<evidence type="ECO:0000256" key="23">
    <source>
        <dbReference type="ARBA" id="ARBA00034000"/>
    </source>
</evidence>
<evidence type="ECO:0000256" key="22">
    <source>
        <dbReference type="ARBA" id="ARBA00023316"/>
    </source>
</evidence>
<comment type="caution">
    <text evidence="31">The sequence shown here is derived from an EMBL/GenBank/DDBJ whole genome shotgun (WGS) entry which is preliminary data.</text>
</comment>
<feature type="compositionally biased region" description="Acidic residues" evidence="27">
    <location>
        <begin position="722"/>
        <end position="732"/>
    </location>
</feature>
<evidence type="ECO:0000256" key="16">
    <source>
        <dbReference type="ARBA" id="ARBA00022968"/>
    </source>
</evidence>
<dbReference type="SUPFAM" id="SSF53955">
    <property type="entry name" value="Lysozyme-like"/>
    <property type="match status" value="1"/>
</dbReference>
<evidence type="ECO:0000256" key="9">
    <source>
        <dbReference type="ARBA" id="ARBA00022645"/>
    </source>
</evidence>
<evidence type="ECO:0000256" key="6">
    <source>
        <dbReference type="ARBA" id="ARBA00012448"/>
    </source>
</evidence>
<dbReference type="GO" id="GO:0009002">
    <property type="term" value="F:serine-type D-Ala-D-Ala carboxypeptidase activity"/>
    <property type="evidence" value="ECO:0007669"/>
    <property type="project" value="UniProtKB-EC"/>
</dbReference>
<dbReference type="InterPro" id="IPR036950">
    <property type="entry name" value="PBP_transglycosylase"/>
</dbReference>
<evidence type="ECO:0000259" key="29">
    <source>
        <dbReference type="Pfam" id="PF00905"/>
    </source>
</evidence>
<evidence type="ECO:0000256" key="2">
    <source>
        <dbReference type="ARBA" id="ARBA00004401"/>
    </source>
</evidence>
<keyword evidence="13 28" id="KW-0812">Transmembrane</keyword>
<dbReference type="InterPro" id="IPR050396">
    <property type="entry name" value="Glycosyltr_51/Transpeptidase"/>
</dbReference>
<dbReference type="EC" id="3.4.16.4" evidence="6"/>
<feature type="region of interest" description="Disordered" evidence="27">
    <location>
        <begin position="721"/>
        <end position="796"/>
    </location>
</feature>
<keyword evidence="21" id="KW-0511">Multifunctional enzyme</keyword>
<feature type="transmembrane region" description="Helical" evidence="28">
    <location>
        <begin position="20"/>
        <end position="45"/>
    </location>
</feature>
<dbReference type="AlphaFoldDB" id="A0AAW4VXI8"/>